<dbReference type="RefSeq" id="WP_169346259.1">
    <property type="nucleotide sequence ID" value="NZ_JABBJJ010000084.1"/>
</dbReference>
<accession>A0A848LF93</accession>
<comment type="caution">
    <text evidence="1">The sequence shown here is derived from an EMBL/GenBank/DDBJ whole genome shotgun (WGS) entry which is preliminary data.</text>
</comment>
<reference evidence="1 2" key="1">
    <citation type="submission" date="2020-04" db="EMBL/GenBank/DDBJ databases">
        <title>Draft genome of Pyxidicoccus fallax type strain.</title>
        <authorList>
            <person name="Whitworth D.E."/>
        </authorList>
    </citation>
    <scope>NUCLEOTIDE SEQUENCE [LARGE SCALE GENOMIC DNA]</scope>
    <source>
        <strain evidence="1 2">DSM 14698</strain>
    </source>
</reference>
<gene>
    <name evidence="1" type="ORF">HG543_19220</name>
</gene>
<proteinExistence type="predicted"/>
<name>A0A848LF93_9BACT</name>
<evidence type="ECO:0000313" key="2">
    <source>
        <dbReference type="Proteomes" id="UP000518300"/>
    </source>
</evidence>
<sequence length="1513" mass="167776">MRRPTDEHLSELKRRLLRLSLLDGRLVWCAEGPRLVWFQAVQDPLVLLDEIGQRGRPTVPGLQRAARMARPPHPVDARWLGAAQRDLRALRHPSVLALIDECPRVFRRHGRVDAAWLDARQQELDGLSERFAEGPTEGRASLLALVDALHGPGAASDLEQVERRSRQQDRFRRAEGRRRIAALLARLAPDPRLARPEDCEVPDEVLDGFAREVLQADRVRGRPFERRLRRTVQAMMAWPASPPTPEQDAPPPLPQALADAVRAAGEEVLAARRSTLAPAAHERLERALGVLALMFRPEPEDLFTPAEASLVLRSVDTLREHLAGQRLSPRQVLELLRLERSHGSANLEFLAPLGALVAGGLELSLVSELVRAHYTNGLIALRDDVEAARIWGQWSLRLAPEQKLRGHELAEQASTFRGIARSRKAGLALLGRCLMAWQSRSNPRSLLAALDVTLGLVRSAPEQARTLHADLMGTAPGLGRGLFPEFAAWLGDDTLLDRYCYLRRLAGETPSLPRALLRDFAHATKRQGEREHLASREDLTQAQRRRLSRLEQRPSTQVPPSPEWTLRRLRERVEGALTRAFEVRLDVALDAVLRAGWGICLPALTPEWRDAVRLRLVTDVNGELLGRLLRHAAAHPGQPLARAMPANTAWLKSAAKRMDVDAWLAPRFAEVYLRGRRYVLSVEQDPLQVLRMGIPFNTCLSLARDGENAASTVLNALDANKHVLYLRDEAGGIVARKLIAVSRDWTLLGYRLYVSLEPELRPEIERAFLGFCVELATRTRLPLASSGVPESLHPGFWYDDGTVPFLASEAADPSGNAVAAYCQHLGRPFWPDEEISREAEVWFARQREDVPATLAALGRYLGEEEDLEAAQWLVERLGEAECLQLSKAHPLLGAALLHRAFTPDAERMVAMLGRFPEVTFRHWDVAKALLGLASPSEAAVRALVEVAWRQVARSTRIDDHGIEHGTMDVLPTLLAKLDVATALELCERVAPLWDKVAEANASYCEPCREHAWRSVLASCVRAYERRPAPAAVVRCLAEPRLHPATHRVAMHLAARFPFPRSLGAPAPAPRGLTWFEGVPIGCPAAVRVLRKRAARNHALASDPDLLAALLRQSGPDVPVSPGSLPEPRVAPFAALADLQLHLPGHLLGSVLSRWDGVPAEPRPSMWTLYFHRRHETAWKRALTRRGAERLRSRQGWLAVLGDWRGLHEVFEQPVVKEGEEMGPILSGGLEVWSDARRVAEHVVRQVSTGASEPEPLQKLAGQVPPEAVDPALMRRALHALDVGTAPGARVDGEWDALDSCIDVLAQSSLPLSCWLALLEQLLDRGAPDALVARATKAAFSEGNAALPEGTEGLLVRLAEQPRTRRAVVEVLCRLDSDHWLSCHVRLQHEARARGWDAGALLDEVLAGWMRRFQNPAEWLSLSDLLPRWFLDALEREALAQGTFVSLRLYGALTSLGQASRFLDRMLATLPREALREELVASRDEKDFSKLRWGWLAAALGLTPQTAPGLAHSG</sequence>
<dbReference type="Proteomes" id="UP000518300">
    <property type="component" value="Unassembled WGS sequence"/>
</dbReference>
<protein>
    <submittedName>
        <fullName evidence="1">Uncharacterized protein</fullName>
    </submittedName>
</protein>
<organism evidence="1 2">
    <name type="scientific">Pyxidicoccus fallax</name>
    <dbReference type="NCBI Taxonomy" id="394095"/>
    <lineage>
        <taxon>Bacteria</taxon>
        <taxon>Pseudomonadati</taxon>
        <taxon>Myxococcota</taxon>
        <taxon>Myxococcia</taxon>
        <taxon>Myxococcales</taxon>
        <taxon>Cystobacterineae</taxon>
        <taxon>Myxococcaceae</taxon>
        <taxon>Pyxidicoccus</taxon>
    </lineage>
</organism>
<evidence type="ECO:0000313" key="1">
    <source>
        <dbReference type="EMBL" id="NMO16972.1"/>
    </source>
</evidence>
<keyword evidence="2" id="KW-1185">Reference proteome</keyword>
<dbReference type="EMBL" id="JABBJJ010000084">
    <property type="protein sequence ID" value="NMO16972.1"/>
    <property type="molecule type" value="Genomic_DNA"/>
</dbReference>